<dbReference type="EMBL" id="BNAJ01000001">
    <property type="protein sequence ID" value="GHF29290.1"/>
    <property type="molecule type" value="Genomic_DNA"/>
</dbReference>
<dbReference type="Proteomes" id="UP000619376">
    <property type="component" value="Unassembled WGS sequence"/>
</dbReference>
<dbReference type="SMART" id="SM00267">
    <property type="entry name" value="GGDEF"/>
    <property type="match status" value="1"/>
</dbReference>
<dbReference type="EMBL" id="JACHFK010000001">
    <property type="protein sequence ID" value="MBB5375437.1"/>
    <property type="molecule type" value="Genomic_DNA"/>
</dbReference>
<reference evidence="4" key="4">
    <citation type="submission" date="2024-05" db="EMBL/GenBank/DDBJ databases">
        <authorList>
            <person name="Sun Q."/>
            <person name="Zhou Y."/>
        </authorList>
    </citation>
    <scope>NUCLEOTIDE SEQUENCE</scope>
    <source>
        <strain evidence="4">CGMCC 1.18437</strain>
    </source>
</reference>
<organism evidence="5 6">
    <name type="scientific">Deinococcus metalli</name>
    <dbReference type="NCBI Taxonomy" id="1141878"/>
    <lineage>
        <taxon>Bacteria</taxon>
        <taxon>Thermotogati</taxon>
        <taxon>Deinococcota</taxon>
        <taxon>Deinococci</taxon>
        <taxon>Deinococcales</taxon>
        <taxon>Deinococcaceae</taxon>
        <taxon>Deinococcus</taxon>
    </lineage>
</organism>
<name>A0A7W8KC31_9DEIO</name>
<feature type="transmembrane region" description="Helical" evidence="1">
    <location>
        <begin position="101"/>
        <end position="121"/>
    </location>
</feature>
<dbReference type="InterPro" id="IPR000160">
    <property type="entry name" value="GGDEF_dom"/>
</dbReference>
<feature type="domain" description="EAL" evidence="2">
    <location>
        <begin position="553"/>
        <end position="807"/>
    </location>
</feature>
<dbReference type="InterPro" id="IPR035919">
    <property type="entry name" value="EAL_sf"/>
</dbReference>
<feature type="transmembrane region" description="Helical" evidence="1">
    <location>
        <begin position="37"/>
        <end position="54"/>
    </location>
</feature>
<accession>A0A7W8KC31</accession>
<reference evidence="7" key="2">
    <citation type="journal article" date="2019" name="Int. J. Syst. Evol. Microbiol.">
        <title>The Global Catalogue of Microorganisms (GCM) 10K type strain sequencing project: providing services to taxonomists for standard genome sequencing and annotation.</title>
        <authorList>
            <consortium name="The Broad Institute Genomics Platform"/>
            <consortium name="The Broad Institute Genome Sequencing Center for Infectious Disease"/>
            <person name="Wu L."/>
            <person name="Ma J."/>
        </authorList>
    </citation>
    <scope>NUCLEOTIDE SEQUENCE [LARGE SCALE GENOMIC DNA]</scope>
    <source>
        <strain evidence="7">CGMCC 1.18437</strain>
    </source>
</reference>
<dbReference type="Gene3D" id="3.20.20.450">
    <property type="entry name" value="EAL domain"/>
    <property type="match status" value="1"/>
</dbReference>
<dbReference type="CDD" id="cd01949">
    <property type="entry name" value="GGDEF"/>
    <property type="match status" value="1"/>
</dbReference>
<proteinExistence type="predicted"/>
<dbReference type="FunFam" id="3.30.70.270:FF:000001">
    <property type="entry name" value="Diguanylate cyclase domain protein"/>
    <property type="match status" value="1"/>
</dbReference>
<feature type="transmembrane region" description="Helical" evidence="1">
    <location>
        <begin position="225"/>
        <end position="247"/>
    </location>
</feature>
<dbReference type="SMART" id="SM00052">
    <property type="entry name" value="EAL"/>
    <property type="match status" value="1"/>
</dbReference>
<evidence type="ECO:0000313" key="4">
    <source>
        <dbReference type="EMBL" id="GHF29290.1"/>
    </source>
</evidence>
<dbReference type="Pfam" id="PF00990">
    <property type="entry name" value="GGDEF"/>
    <property type="match status" value="1"/>
</dbReference>
<feature type="transmembrane region" description="Helical" evidence="1">
    <location>
        <begin position="133"/>
        <end position="153"/>
    </location>
</feature>
<dbReference type="InterPro" id="IPR052155">
    <property type="entry name" value="Biofilm_reg_signaling"/>
</dbReference>
<dbReference type="PANTHER" id="PTHR44757">
    <property type="entry name" value="DIGUANYLATE CYCLASE DGCP"/>
    <property type="match status" value="1"/>
</dbReference>
<sequence>MPKLKSAVPAVLLAALGLLHTSWLVFRWGPADIQPLLAGLLYVPAFVVSAWLCAGTARRVGAAREAVAWACVSVGLLAFGLAQMVFTYLQVVRHVAPFPSLADALFLMFPPLVGAALLLFPRPRLSRTGWLRLGLDVGIMTAAAGVFSWRFLLAGLVEAYRSEPLTGAIALAYPVSDLVLLCLVLLLLTRHQDLPRPVTVLIALALAAFIVADTGFAELSASQAYVPGAAIDLFWGYGGLLFGVAALRRGRGHLTQSSGPAMTSQVLAVGPYVAAAATAALLLTTVLGGTVSFTGRGVLWCTLLVAALVMVRQAVAFAENAALTRDLHRAAQHLEQRVASRTAELHEANTQLQAFSVELEEKVRARTAELELSRAHLAHQAQHDALTGLPNRVLFGDRLGQAVAAAARYDRKLAVLYIDLDGFKLVNDTSGHEAGDEVLRVTAHRLRELTRHSDTVARLGGDEFIVLLTEVTEIADVAMIARRILDGLGHDIHVGVHTARVTASIGVALYPETALDAASLHRQADAAMYRAKHGGKHNICYFAPEMNHAVQVRADLTARLSVALANQEFQLVYQPLFESGTRRLVSLEALLRWTSPELGEVPPAEFIPIAEESGQIVELGAWVLGEACRQLAQWQRDGLAPVLVAVNVSPLQFARPGFVDDLRRLLSRHGVDGQWLELELTERIMLHDLTSMAQKMREVRALGVRLSIDDFGAGNTPLSYFFQLPVTTVKIDRSLIRGLGQTHGTDRVVQAIVALAHSLHLNVVAEGIETRVQLSSVTDLGCERVQGFLLARPEGLATVQARLAQTSAAPAGPAVLPLEL</sequence>
<evidence type="ECO:0000313" key="7">
    <source>
        <dbReference type="Proteomes" id="UP000619376"/>
    </source>
</evidence>
<comment type="caution">
    <text evidence="5">The sequence shown here is derived from an EMBL/GenBank/DDBJ whole genome shotgun (WGS) entry which is preliminary data.</text>
</comment>
<keyword evidence="7" id="KW-1185">Reference proteome</keyword>
<dbReference type="PROSITE" id="PS50887">
    <property type="entry name" value="GGDEF"/>
    <property type="match status" value="1"/>
</dbReference>
<evidence type="ECO:0000313" key="6">
    <source>
        <dbReference type="Proteomes" id="UP000539473"/>
    </source>
</evidence>
<evidence type="ECO:0000259" key="3">
    <source>
        <dbReference type="PROSITE" id="PS50887"/>
    </source>
</evidence>
<keyword evidence="1" id="KW-0472">Membrane</keyword>
<reference evidence="4" key="1">
    <citation type="journal article" date="2014" name="Int. J. Syst. Evol. Microbiol.">
        <title>Complete genome of a new Firmicutes species belonging to the dominant human colonic microbiota ('Ruminococcus bicirculans') reveals two chromosomes and a selective capacity to utilize plant glucans.</title>
        <authorList>
            <consortium name="NISC Comparative Sequencing Program"/>
            <person name="Wegmann U."/>
            <person name="Louis P."/>
            <person name="Goesmann A."/>
            <person name="Henrissat B."/>
            <person name="Duncan S.H."/>
            <person name="Flint H.J."/>
        </authorList>
    </citation>
    <scope>NUCLEOTIDE SEQUENCE</scope>
    <source>
        <strain evidence="4">CGMCC 1.18437</strain>
    </source>
</reference>
<keyword evidence="1" id="KW-1133">Transmembrane helix</keyword>
<dbReference type="InterPro" id="IPR029787">
    <property type="entry name" value="Nucleotide_cyclase"/>
</dbReference>
<dbReference type="PANTHER" id="PTHR44757:SF2">
    <property type="entry name" value="BIOFILM ARCHITECTURE MAINTENANCE PROTEIN MBAA"/>
    <property type="match status" value="1"/>
</dbReference>
<dbReference type="Proteomes" id="UP000539473">
    <property type="component" value="Unassembled WGS sequence"/>
</dbReference>
<dbReference type="SUPFAM" id="SSF141868">
    <property type="entry name" value="EAL domain-like"/>
    <property type="match status" value="1"/>
</dbReference>
<dbReference type="PROSITE" id="PS50883">
    <property type="entry name" value="EAL"/>
    <property type="match status" value="1"/>
</dbReference>
<dbReference type="Pfam" id="PF00563">
    <property type="entry name" value="EAL"/>
    <property type="match status" value="1"/>
</dbReference>
<keyword evidence="1" id="KW-0812">Transmembrane</keyword>
<feature type="transmembrane region" description="Helical" evidence="1">
    <location>
        <begin position="200"/>
        <end position="219"/>
    </location>
</feature>
<protein>
    <submittedName>
        <fullName evidence="5">Diguanylate cyclase (GGDEF)-like protein</fullName>
    </submittedName>
</protein>
<feature type="transmembrane region" description="Helical" evidence="1">
    <location>
        <begin position="267"/>
        <end position="291"/>
    </location>
</feature>
<feature type="transmembrane region" description="Helical" evidence="1">
    <location>
        <begin position="66"/>
        <end position="89"/>
    </location>
</feature>
<dbReference type="SUPFAM" id="SSF55073">
    <property type="entry name" value="Nucleotide cyclase"/>
    <property type="match status" value="1"/>
</dbReference>
<dbReference type="CDD" id="cd01948">
    <property type="entry name" value="EAL"/>
    <property type="match status" value="1"/>
</dbReference>
<gene>
    <name evidence="4" type="ORF">GCM10017781_01580</name>
    <name evidence="5" type="ORF">HNQ07_000881</name>
</gene>
<feature type="transmembrane region" description="Helical" evidence="1">
    <location>
        <begin position="165"/>
        <end position="188"/>
    </location>
</feature>
<feature type="domain" description="GGDEF" evidence="3">
    <location>
        <begin position="411"/>
        <end position="544"/>
    </location>
</feature>
<dbReference type="Gene3D" id="3.30.70.270">
    <property type="match status" value="1"/>
</dbReference>
<dbReference type="InterPro" id="IPR043128">
    <property type="entry name" value="Rev_trsase/Diguanyl_cyclase"/>
</dbReference>
<reference evidence="5 6" key="3">
    <citation type="submission" date="2020-08" db="EMBL/GenBank/DDBJ databases">
        <title>Genomic Encyclopedia of Type Strains, Phase IV (KMG-IV): sequencing the most valuable type-strain genomes for metagenomic binning, comparative biology and taxonomic classification.</title>
        <authorList>
            <person name="Goeker M."/>
        </authorList>
    </citation>
    <scope>NUCLEOTIDE SEQUENCE [LARGE SCALE GENOMIC DNA]</scope>
    <source>
        <strain evidence="5 6">DSM 27521</strain>
    </source>
</reference>
<evidence type="ECO:0000313" key="5">
    <source>
        <dbReference type="EMBL" id="MBB5375437.1"/>
    </source>
</evidence>
<dbReference type="InterPro" id="IPR001633">
    <property type="entry name" value="EAL_dom"/>
</dbReference>
<dbReference type="RefSeq" id="WP_184109645.1">
    <property type="nucleotide sequence ID" value="NZ_BNAJ01000001.1"/>
</dbReference>
<evidence type="ECO:0000256" key="1">
    <source>
        <dbReference type="SAM" id="Phobius"/>
    </source>
</evidence>
<dbReference type="NCBIfam" id="TIGR00254">
    <property type="entry name" value="GGDEF"/>
    <property type="match status" value="1"/>
</dbReference>
<dbReference type="AlphaFoldDB" id="A0A7W8KC31"/>
<evidence type="ECO:0000259" key="2">
    <source>
        <dbReference type="PROSITE" id="PS50883"/>
    </source>
</evidence>